<keyword evidence="4" id="KW-1185">Reference proteome</keyword>
<feature type="region of interest" description="Disordered" evidence="1">
    <location>
        <begin position="435"/>
        <end position="466"/>
    </location>
</feature>
<feature type="compositionally biased region" description="Polar residues" evidence="1">
    <location>
        <begin position="447"/>
        <end position="466"/>
    </location>
</feature>
<gene>
    <name evidence="3" type="ORF">JI435_046060</name>
</gene>
<evidence type="ECO:0000256" key="2">
    <source>
        <dbReference type="SAM" id="SignalP"/>
    </source>
</evidence>
<feature type="compositionally biased region" description="Polar residues" evidence="1">
    <location>
        <begin position="261"/>
        <end position="294"/>
    </location>
</feature>
<dbReference type="EMBL" id="CP069030">
    <property type="protein sequence ID" value="QRC98552.1"/>
    <property type="molecule type" value="Genomic_DNA"/>
</dbReference>
<sequence>MMRANFLAVVLSLASLSLAADCSLSQPRKEGDPSGQQIAKAIGTQTELDRICSGQWRTGDEKRLENSFNHWGVVYKVSRTDSKNDLKYCKKAFRNIIEQCVSSGIFWGGAWSSEGETYSISNSVFPNNPLAPDDDGGPKKHTSISTKATSVPSNSPTTSKSTINSSYESSKSTPHGNPTTSKSTLVSSRSPASGSSSASSKFSMPSTQSASNRASKSSKSPISSNPTSTKSTLGGPPLSKSAPPPSRSPPTPTKPTGTGPITSAAQTSSVKEGQYSSTTQSISGLTANSATTTSREGHPTVLPIWYVGPGVGIIVLPNAGVPVGAPVPPPAGYPPLTIGEDGKPSTRQKEDPQSKITSQSKSSDKFQSTQRQDKETKITSKPGFSSTPSTMEGSKTSSSSRSSTCSSCTSCALETASIDVDEDQLGEIDGIIPIIIPGGKTPSGSPASHTQQPTAPVQLPSSPLPTVSSRPIGAPVCVFADIDRKNVIPETLGGTNTNLRDLLYRMRQEACGGTCSTAGQGVPGDSANVLNDNGQCEIRVAITEAVEAYLYRATPATGDQQQQCWDSLEAILAKCVDSKTPRKGWWNGNHQYQFYEAGVRPLNDGSAKNNAKLTKWLGASTAGLSCQKDCHGFIPDPQWCNKNCVQHVKTPGLFGSLFGQPITTTHFLSRRNVPSSLQSREVKKAKCGTLEILMDFPDYPSTAKEGNAAQGEPARTAGRYQEITRNGWWDYTDRPFDSGMCYRYLRRTADRSPGKDYATEHIYEKHIVKMYLNWLSFEYTENNGGFHAGRVADCNTMNRVFNTKSQSPNSIFRDVTPAQALANTMSCYGGRCPTKDRIGEFFILEESINKLKENVLGEMRKDADFKALNCKSRNWRENRAKLTTLSAVFQYISHPEVAAVFVKVNNRMRDVLKALDADPFYSQYRPAPLKVPGDLSISHLGWLGAYDYFMGMFLDAAQERTRQYAYTCVNVVVDQINADRSLDRDEKARQVAMLMSNRKSGMWRNEVLAFGDGYSGLMTREWS</sequence>
<dbReference type="AlphaFoldDB" id="A0A7U2F4J2"/>
<proteinExistence type="predicted"/>
<evidence type="ECO:0000313" key="4">
    <source>
        <dbReference type="Proteomes" id="UP000663193"/>
    </source>
</evidence>
<evidence type="ECO:0000256" key="1">
    <source>
        <dbReference type="SAM" id="MobiDB-lite"/>
    </source>
</evidence>
<keyword evidence="2" id="KW-0732">Signal</keyword>
<feature type="compositionally biased region" description="Low complexity" evidence="1">
    <location>
        <begin position="394"/>
        <end position="406"/>
    </location>
</feature>
<feature type="compositionally biased region" description="Polar residues" evidence="1">
    <location>
        <begin position="354"/>
        <end position="370"/>
    </location>
</feature>
<feature type="compositionally biased region" description="Low complexity" evidence="1">
    <location>
        <begin position="435"/>
        <end position="446"/>
    </location>
</feature>
<dbReference type="Proteomes" id="UP000663193">
    <property type="component" value="Chromosome 8"/>
</dbReference>
<dbReference type="VEuPathDB" id="FungiDB:JI435_046060"/>
<feature type="chain" id="PRO_5030826194" evidence="2">
    <location>
        <begin position="20"/>
        <end position="1023"/>
    </location>
</feature>
<feature type="region of interest" description="Disordered" evidence="1">
    <location>
        <begin position="332"/>
        <end position="406"/>
    </location>
</feature>
<reference evidence="4" key="1">
    <citation type="journal article" date="2021" name="BMC Genomics">
        <title>Chromosome-level genome assembly and manually-curated proteome of model necrotroph Parastagonospora nodorum Sn15 reveals a genome-wide trove of candidate effector homologs, and redundancy of virulence-related functions within an accessory chromosome.</title>
        <authorList>
            <person name="Bertazzoni S."/>
            <person name="Jones D.A.B."/>
            <person name="Phan H.T."/>
            <person name="Tan K.-C."/>
            <person name="Hane J.K."/>
        </authorList>
    </citation>
    <scope>NUCLEOTIDE SEQUENCE [LARGE SCALE GENOMIC DNA]</scope>
    <source>
        <strain evidence="4">SN15 / ATCC MYA-4574 / FGSC 10173)</strain>
    </source>
</reference>
<feature type="compositionally biased region" description="Polar residues" evidence="1">
    <location>
        <begin position="143"/>
        <end position="186"/>
    </location>
</feature>
<feature type="compositionally biased region" description="Pro residues" evidence="1">
    <location>
        <begin position="242"/>
        <end position="253"/>
    </location>
</feature>
<feature type="region of interest" description="Disordered" evidence="1">
    <location>
        <begin position="129"/>
        <end position="296"/>
    </location>
</feature>
<evidence type="ECO:0000313" key="3">
    <source>
        <dbReference type="EMBL" id="QRC98552.1"/>
    </source>
</evidence>
<feature type="compositionally biased region" description="Low complexity" evidence="1">
    <location>
        <begin position="187"/>
        <end position="241"/>
    </location>
</feature>
<feature type="compositionally biased region" description="Polar residues" evidence="1">
    <location>
        <begin position="382"/>
        <end position="393"/>
    </location>
</feature>
<accession>A0A7U2F4J2</accession>
<protein>
    <submittedName>
        <fullName evidence="3">Uncharacterized protein</fullName>
    </submittedName>
</protein>
<feature type="compositionally biased region" description="Basic and acidic residues" evidence="1">
    <location>
        <begin position="340"/>
        <end position="353"/>
    </location>
</feature>
<feature type="signal peptide" evidence="2">
    <location>
        <begin position="1"/>
        <end position="19"/>
    </location>
</feature>
<organism evidence="3 4">
    <name type="scientific">Phaeosphaeria nodorum (strain SN15 / ATCC MYA-4574 / FGSC 10173)</name>
    <name type="common">Glume blotch fungus</name>
    <name type="synonym">Parastagonospora nodorum</name>
    <dbReference type="NCBI Taxonomy" id="321614"/>
    <lineage>
        <taxon>Eukaryota</taxon>
        <taxon>Fungi</taxon>
        <taxon>Dikarya</taxon>
        <taxon>Ascomycota</taxon>
        <taxon>Pezizomycotina</taxon>
        <taxon>Dothideomycetes</taxon>
        <taxon>Pleosporomycetidae</taxon>
        <taxon>Pleosporales</taxon>
        <taxon>Pleosporineae</taxon>
        <taxon>Phaeosphaeriaceae</taxon>
        <taxon>Parastagonospora</taxon>
    </lineage>
</organism>
<dbReference type="OrthoDB" id="4762543at2759"/>
<name>A0A7U2F4J2_PHANO</name>